<reference evidence="3 4" key="1">
    <citation type="submission" date="2016-10" db="EMBL/GenBank/DDBJ databases">
        <authorList>
            <person name="Varghese N."/>
            <person name="Submissions S."/>
        </authorList>
    </citation>
    <scope>NUCLEOTIDE SEQUENCE [LARGE SCALE GENOMIC DNA]</scope>
    <source>
        <strain evidence="3 4">CGMCC 1.11215</strain>
    </source>
</reference>
<proteinExistence type="predicted"/>
<name>A0A5E9GWY5_9MICO</name>
<evidence type="ECO:0000256" key="1">
    <source>
        <dbReference type="SAM" id="MobiDB-lite"/>
    </source>
</evidence>
<evidence type="ECO:0000313" key="3">
    <source>
        <dbReference type="EMBL" id="SDN91873.1"/>
    </source>
</evidence>
<feature type="transmembrane region" description="Helical" evidence="2">
    <location>
        <begin position="45"/>
        <end position="69"/>
    </location>
</feature>
<feature type="transmembrane region" description="Helical" evidence="2">
    <location>
        <begin position="105"/>
        <end position="127"/>
    </location>
</feature>
<dbReference type="EMBL" id="FNIB01000008">
    <property type="protein sequence ID" value="SDN91873.1"/>
    <property type="molecule type" value="Genomic_DNA"/>
</dbReference>
<dbReference type="STRING" id="1424659.SAMN05216368_10898"/>
<organism evidence="3 4">
    <name type="scientific">Cryobacterium flavum</name>
    <dbReference type="NCBI Taxonomy" id="1424659"/>
    <lineage>
        <taxon>Bacteria</taxon>
        <taxon>Bacillati</taxon>
        <taxon>Actinomycetota</taxon>
        <taxon>Actinomycetes</taxon>
        <taxon>Micrococcales</taxon>
        <taxon>Microbacteriaceae</taxon>
        <taxon>Cryobacterium</taxon>
    </lineage>
</organism>
<evidence type="ECO:0000313" key="4">
    <source>
        <dbReference type="Proteomes" id="UP000199639"/>
    </source>
</evidence>
<keyword evidence="2" id="KW-1133">Transmembrane helix</keyword>
<feature type="compositionally biased region" description="Pro residues" evidence="1">
    <location>
        <begin position="153"/>
        <end position="162"/>
    </location>
</feature>
<evidence type="ECO:0000256" key="2">
    <source>
        <dbReference type="SAM" id="Phobius"/>
    </source>
</evidence>
<keyword evidence="2" id="KW-0472">Membrane</keyword>
<keyword evidence="2" id="KW-0812">Transmembrane</keyword>
<accession>A0A5E9GWY5</accession>
<dbReference type="AlphaFoldDB" id="A0A5E9GWY5"/>
<feature type="region of interest" description="Disordered" evidence="1">
    <location>
        <begin position="146"/>
        <end position="188"/>
    </location>
</feature>
<sequence>MSVPVDKLGVVIIRRAFYHWQFIAAGALPLWLLVGSAIFGSGAWAVLGIFFGAVLIGLGLLLVALVIYARKEVRETRAVSDADVGVLALWHLLIIAIPFSTDAAGWLSVLVIIGGLAVFWFAVWELFAAARRRMRAMVDLVEQQARGQSAPGRPSPAGPQHPLPGRGAPFGRPGTPETIIIEEKRDRP</sequence>
<gene>
    <name evidence="3" type="ORF">SAMN05216368_10898</name>
</gene>
<feature type="transmembrane region" description="Helical" evidence="2">
    <location>
        <begin position="20"/>
        <end position="39"/>
    </location>
</feature>
<protein>
    <submittedName>
        <fullName evidence="3">Uncharacterized protein</fullName>
    </submittedName>
</protein>
<dbReference type="Proteomes" id="UP000199639">
    <property type="component" value="Unassembled WGS sequence"/>
</dbReference>
<feature type="transmembrane region" description="Helical" evidence="2">
    <location>
        <begin position="81"/>
        <end position="99"/>
    </location>
</feature>